<proteinExistence type="predicted"/>
<evidence type="ECO:0000313" key="2">
    <source>
        <dbReference type="Proteomes" id="UP000240254"/>
    </source>
</evidence>
<dbReference type="EMBL" id="PYMK01000024">
    <property type="protein sequence ID" value="PSU25399.1"/>
    <property type="molecule type" value="Genomic_DNA"/>
</dbReference>
<accession>A0A2T3IFY3</accession>
<sequence>MSESLWQKEVNNERQKSNNKEVLDNYHRVTVESLVVKHCLAKGVISEEDVNQSSRRYLWLRQVITMKLLAIELEIFDDIEVTLANLDECYKAKQNKANEIIETISQCILISLPAYKY</sequence>
<reference evidence="1 2" key="1">
    <citation type="submission" date="2018-03" db="EMBL/GenBank/DDBJ databases">
        <title>Whole genome sequencing of Histamine producing bacteria.</title>
        <authorList>
            <person name="Butler K."/>
        </authorList>
    </citation>
    <scope>NUCLEOTIDE SEQUENCE [LARGE SCALE GENOMIC DNA]</scope>
    <source>
        <strain evidence="1 2">BS2</strain>
    </source>
</reference>
<evidence type="ECO:0000313" key="1">
    <source>
        <dbReference type="EMBL" id="PSU25399.1"/>
    </source>
</evidence>
<organism evidence="1 2">
    <name type="scientific">Photobacterium aquimaris</name>
    <dbReference type="NCBI Taxonomy" id="512643"/>
    <lineage>
        <taxon>Bacteria</taxon>
        <taxon>Pseudomonadati</taxon>
        <taxon>Pseudomonadota</taxon>
        <taxon>Gammaproteobacteria</taxon>
        <taxon>Vibrionales</taxon>
        <taxon>Vibrionaceae</taxon>
        <taxon>Photobacterium</taxon>
    </lineage>
</organism>
<dbReference type="AlphaFoldDB" id="A0A2T3IFY3"/>
<gene>
    <name evidence="1" type="ORF">CTM88_17840</name>
</gene>
<name>A0A2T3IFY3_9GAMM</name>
<protein>
    <submittedName>
        <fullName evidence="1">Uncharacterized protein</fullName>
    </submittedName>
</protein>
<dbReference type="RefSeq" id="WP_065176600.1">
    <property type="nucleotide sequence ID" value="NZ_LZFA01000019.1"/>
</dbReference>
<dbReference type="Proteomes" id="UP000240254">
    <property type="component" value="Unassembled WGS sequence"/>
</dbReference>
<comment type="caution">
    <text evidence="1">The sequence shown here is derived from an EMBL/GenBank/DDBJ whole genome shotgun (WGS) entry which is preliminary data.</text>
</comment>